<dbReference type="InterPro" id="IPR047854">
    <property type="entry name" value="RFC_lid"/>
</dbReference>
<gene>
    <name evidence="11" type="ORF">CONCODRAFT_48409</name>
</gene>
<dbReference type="InterPro" id="IPR003593">
    <property type="entry name" value="AAA+_ATPase"/>
</dbReference>
<keyword evidence="3" id="KW-0547">Nucleotide-binding</keyword>
<evidence type="ECO:0000256" key="8">
    <source>
        <dbReference type="ARBA" id="ARBA00043975"/>
    </source>
</evidence>
<evidence type="ECO:0000256" key="4">
    <source>
        <dbReference type="ARBA" id="ARBA00022840"/>
    </source>
</evidence>
<evidence type="ECO:0000256" key="3">
    <source>
        <dbReference type="ARBA" id="ARBA00022741"/>
    </source>
</evidence>
<dbReference type="InterPro" id="IPR053016">
    <property type="entry name" value="CTF18-RFC_complex"/>
</dbReference>
<evidence type="ECO:0000313" key="11">
    <source>
        <dbReference type="EMBL" id="KXN71791.1"/>
    </source>
</evidence>
<dbReference type="SMART" id="SM00382">
    <property type="entry name" value="AAA"/>
    <property type="match status" value="1"/>
</dbReference>
<dbReference type="CDD" id="cd18140">
    <property type="entry name" value="HLD_clamp_RFC"/>
    <property type="match status" value="1"/>
</dbReference>
<dbReference type="GO" id="GO:0005524">
    <property type="term" value="F:ATP binding"/>
    <property type="evidence" value="ECO:0007669"/>
    <property type="project" value="UniProtKB-KW"/>
</dbReference>
<dbReference type="Gene3D" id="3.40.50.300">
    <property type="entry name" value="P-loop containing nucleotide triphosphate hydrolases"/>
    <property type="match status" value="1"/>
</dbReference>
<dbReference type="OrthoDB" id="2195431at2759"/>
<keyword evidence="4" id="KW-0067">ATP-binding</keyword>
<dbReference type="GO" id="GO:0005634">
    <property type="term" value="C:nucleus"/>
    <property type="evidence" value="ECO:0007669"/>
    <property type="project" value="UniProtKB-SubCell"/>
</dbReference>
<accession>A0A137PA36</accession>
<evidence type="ECO:0000259" key="10">
    <source>
        <dbReference type="SMART" id="SM00382"/>
    </source>
</evidence>
<dbReference type="GO" id="GO:0016887">
    <property type="term" value="F:ATP hydrolysis activity"/>
    <property type="evidence" value="ECO:0007669"/>
    <property type="project" value="InterPro"/>
</dbReference>
<dbReference type="GO" id="GO:0006260">
    <property type="term" value="P:DNA replication"/>
    <property type="evidence" value="ECO:0007669"/>
    <property type="project" value="UniProtKB-KW"/>
</dbReference>
<evidence type="ECO:0000256" key="5">
    <source>
        <dbReference type="ARBA" id="ARBA00023125"/>
    </source>
</evidence>
<comment type="similarity">
    <text evidence="8">Belongs to the activator 1 small subunits family. CTF18 subfamily.</text>
</comment>
<evidence type="ECO:0000313" key="12">
    <source>
        <dbReference type="Proteomes" id="UP000070444"/>
    </source>
</evidence>
<reference evidence="11 12" key="1">
    <citation type="journal article" date="2015" name="Genome Biol. Evol.">
        <title>Phylogenomic analyses indicate that early fungi evolved digesting cell walls of algal ancestors of land plants.</title>
        <authorList>
            <person name="Chang Y."/>
            <person name="Wang S."/>
            <person name="Sekimoto S."/>
            <person name="Aerts A.L."/>
            <person name="Choi C."/>
            <person name="Clum A."/>
            <person name="LaButti K.M."/>
            <person name="Lindquist E.A."/>
            <person name="Yee Ngan C."/>
            <person name="Ohm R.A."/>
            <person name="Salamov A.A."/>
            <person name="Grigoriev I.V."/>
            <person name="Spatafora J.W."/>
            <person name="Berbee M.L."/>
        </authorList>
    </citation>
    <scope>NUCLEOTIDE SEQUENCE [LARGE SCALE GENOMIC DNA]</scope>
    <source>
        <strain evidence="11 12">NRRL 28638</strain>
    </source>
</reference>
<keyword evidence="12" id="KW-1185">Reference proteome</keyword>
<dbReference type="PANTHER" id="PTHR46765:SF1">
    <property type="entry name" value="P-LOOP CONTAINING NUCLEOSIDE TRIPHOSPHATE HYDROLASES SUPERFAMILY PROTEIN"/>
    <property type="match status" value="1"/>
</dbReference>
<evidence type="ECO:0000256" key="9">
    <source>
        <dbReference type="SAM" id="MobiDB-lite"/>
    </source>
</evidence>
<evidence type="ECO:0000256" key="2">
    <source>
        <dbReference type="ARBA" id="ARBA00022705"/>
    </source>
</evidence>
<feature type="compositionally biased region" description="Basic and acidic residues" evidence="9">
    <location>
        <begin position="30"/>
        <end position="43"/>
    </location>
</feature>
<keyword evidence="7" id="KW-0131">Cell cycle</keyword>
<evidence type="ECO:0000256" key="7">
    <source>
        <dbReference type="ARBA" id="ARBA00023306"/>
    </source>
</evidence>
<dbReference type="Gene3D" id="1.10.8.60">
    <property type="match status" value="1"/>
</dbReference>
<dbReference type="SUPFAM" id="SSF52540">
    <property type="entry name" value="P-loop containing nucleoside triphosphate hydrolases"/>
    <property type="match status" value="1"/>
</dbReference>
<comment type="subcellular location">
    <subcellularLocation>
        <location evidence="1">Nucleus</location>
    </subcellularLocation>
</comment>
<dbReference type="CDD" id="cd00009">
    <property type="entry name" value="AAA"/>
    <property type="match status" value="1"/>
</dbReference>
<evidence type="ECO:0000256" key="6">
    <source>
        <dbReference type="ARBA" id="ARBA00023242"/>
    </source>
</evidence>
<dbReference type="STRING" id="796925.A0A137PA36"/>
<feature type="compositionally biased region" description="Polar residues" evidence="9">
    <location>
        <begin position="885"/>
        <end position="895"/>
    </location>
</feature>
<dbReference type="AlphaFoldDB" id="A0A137PA36"/>
<dbReference type="PANTHER" id="PTHR46765">
    <property type="entry name" value="P-LOOP CONTAINING NUCLEOSIDE TRIPHOSPHATE HYDROLASES SUPERFAMILY PROTEIN"/>
    <property type="match status" value="1"/>
</dbReference>
<dbReference type="InterPro" id="IPR003959">
    <property type="entry name" value="ATPase_AAA_core"/>
</dbReference>
<keyword evidence="5" id="KW-0238">DNA-binding</keyword>
<feature type="domain" description="AAA+ ATPase" evidence="10">
    <location>
        <begin position="327"/>
        <end position="473"/>
    </location>
</feature>
<protein>
    <submittedName>
        <fullName evidence="11">p-loop containing nucleoside triphosphate hydrolase protein</fullName>
    </submittedName>
</protein>
<dbReference type="Pfam" id="PF00004">
    <property type="entry name" value="AAA"/>
    <property type="match status" value="1"/>
</dbReference>
<keyword evidence="11" id="KW-0378">Hydrolase</keyword>
<keyword evidence="2" id="KW-0235">DNA replication</keyword>
<dbReference type="InterPro" id="IPR027417">
    <property type="entry name" value="P-loop_NTPase"/>
</dbReference>
<proteinExistence type="inferred from homology"/>
<organism evidence="11 12">
    <name type="scientific">Conidiobolus coronatus (strain ATCC 28846 / CBS 209.66 / NRRL 28638)</name>
    <name type="common">Delacroixia coronata</name>
    <dbReference type="NCBI Taxonomy" id="796925"/>
    <lineage>
        <taxon>Eukaryota</taxon>
        <taxon>Fungi</taxon>
        <taxon>Fungi incertae sedis</taxon>
        <taxon>Zoopagomycota</taxon>
        <taxon>Entomophthoromycotina</taxon>
        <taxon>Entomophthoromycetes</taxon>
        <taxon>Entomophthorales</taxon>
        <taxon>Ancylistaceae</taxon>
        <taxon>Conidiobolus</taxon>
    </lineage>
</organism>
<evidence type="ECO:0000256" key="1">
    <source>
        <dbReference type="ARBA" id="ARBA00004123"/>
    </source>
</evidence>
<feature type="region of interest" description="Disordered" evidence="9">
    <location>
        <begin position="82"/>
        <end position="101"/>
    </location>
</feature>
<sequence length="943" mass="109100">MGDNFDPNYNPLLDDLFNNPFDIPNSTQDETIKEKDSNTHHGETQAQTEGSDLLSFSNIMNLNSFTSIQNLEVNDEDKYNWESQKAQEDEEQIEAFKDPTTEPLQDWEVFQKELDFELQEYERPLSQEMHPVEPEKEPEFDIADMEVDPVVIPDPADELPKNAYCKPPEDKPYFMANTSKDQQLFIPMLSRDYFDNHPNKGSKPKPIEGQGYIGESIYRIIQNIEDNGLLFQSKLEDNENYMPMVDNSKLWVDRYNPKEFIDLTGDDRLNRMALSWLKIWDFCVFNKRIQIGTTVNKTSFNSKFKTPFISWEDQLVPNKDDPLKRPNQKILMLCGPPGLGKTSLAKIIAKHSGYEPLEINASDDRTGNMVKDKIQSALDTQGFKKDSLPKCIILDEIDGASSQGGSFNLIKMLVQLSKNKEVDPLNKPEKKRKRGIESLNLTRPIICICNDQFAPVLRELRPNCLILNFKRATNSTLTAHLKSICETEGVEVNRYTLSTLVDLCDGDIRNCLNNLQFLSDNPTRTIHPHMVTQGHMAVKNIQPSLFTVWDSIFNLPDWRTQRKESFQVTLDQSGNIVKSKRSLDRLWYLIGSFGNTDKVMEGIFDHFLSSRYMDLYLTKLDTAYEWLGFYDSINTQINYHQKFELYDYLPSCAVQFHFLFASAVKVKLEFPKLERQFRESGYTNKNLLKSYIANLSKPMKRSGPSNSSIIQDQLYYWWLILNPCNLEIHTNHFNKNKISPFEALTELMVDMNLFYKHIPSENSNLMLYKIEPPIDDLVQYPSLPEELYNKQAAQTNTLKPDVISQINQKVEAHRIKQMEQNTYVKKATRQINKREEFNMSQFSQPQRPQLLTQLQPKSLSELLPQPELTRSQKFKNFFKRKAPTVQASQTSSQSGGDIINGGEPPMKKQLKTNPNIGACDVWYKHQEKFTNAVKTRVTINDFF</sequence>
<dbReference type="Proteomes" id="UP000070444">
    <property type="component" value="Unassembled WGS sequence"/>
</dbReference>
<dbReference type="GO" id="GO:0003677">
    <property type="term" value="F:DNA binding"/>
    <property type="evidence" value="ECO:0007669"/>
    <property type="project" value="UniProtKB-KW"/>
</dbReference>
<keyword evidence="6" id="KW-0539">Nucleus</keyword>
<feature type="region of interest" description="Disordered" evidence="9">
    <location>
        <begin position="881"/>
        <end position="910"/>
    </location>
</feature>
<name>A0A137PA36_CONC2</name>
<dbReference type="EMBL" id="KQ964467">
    <property type="protein sequence ID" value="KXN71791.1"/>
    <property type="molecule type" value="Genomic_DNA"/>
</dbReference>
<feature type="region of interest" description="Disordered" evidence="9">
    <location>
        <begin position="1"/>
        <end position="51"/>
    </location>
</feature>